<feature type="domain" description="MacB-like periplasmic core" evidence="8">
    <location>
        <begin position="23"/>
        <end position="227"/>
    </location>
</feature>
<keyword evidence="4" id="KW-0812">Transmembrane</keyword>
<dbReference type="EMBL" id="PDDY01000004">
    <property type="protein sequence ID" value="PEH38383.1"/>
    <property type="molecule type" value="Genomic_DNA"/>
</dbReference>
<dbReference type="PANTHER" id="PTHR43738">
    <property type="entry name" value="ABC TRANSPORTER, MEMBRANE PROTEIN"/>
    <property type="match status" value="1"/>
</dbReference>
<dbReference type="Pfam" id="PF02687">
    <property type="entry name" value="FtsX"/>
    <property type="match status" value="1"/>
</dbReference>
<comment type="caution">
    <text evidence="9">The sequence shown here is derived from an EMBL/GenBank/DDBJ whole genome shotgun (WGS) entry which is preliminary data.</text>
</comment>
<evidence type="ECO:0000256" key="4">
    <source>
        <dbReference type="ARBA" id="ARBA00022692"/>
    </source>
</evidence>
<comment type="subcellular location">
    <subcellularLocation>
        <location evidence="1">Cell membrane</location>
        <topology evidence="1">Multi-pass membrane protein</topology>
    </subcellularLocation>
</comment>
<evidence type="ECO:0000256" key="1">
    <source>
        <dbReference type="ARBA" id="ARBA00004651"/>
    </source>
</evidence>
<evidence type="ECO:0000256" key="3">
    <source>
        <dbReference type="ARBA" id="ARBA00022475"/>
    </source>
</evidence>
<protein>
    <submittedName>
        <fullName evidence="9">ABC transporter permease</fullName>
    </submittedName>
</protein>
<keyword evidence="6" id="KW-0472">Membrane</keyword>
<evidence type="ECO:0000256" key="2">
    <source>
        <dbReference type="ARBA" id="ARBA00022448"/>
    </source>
</evidence>
<gene>
    <name evidence="9" type="ORF">CRM94_28720</name>
</gene>
<feature type="domain" description="ABC3 transporter permease C-terminal" evidence="7">
    <location>
        <begin position="258"/>
        <end position="372"/>
    </location>
</feature>
<dbReference type="GeneID" id="66457880"/>
<evidence type="ECO:0000256" key="6">
    <source>
        <dbReference type="ARBA" id="ARBA00023136"/>
    </source>
</evidence>
<dbReference type="GO" id="GO:0005886">
    <property type="term" value="C:plasma membrane"/>
    <property type="evidence" value="ECO:0007669"/>
    <property type="project" value="UniProtKB-SubCell"/>
</dbReference>
<organism evidence="9 10">
    <name type="scientific">Burkholderia gladioli</name>
    <name type="common">Pseudomonas marginata</name>
    <name type="synonym">Phytomonas marginata</name>
    <dbReference type="NCBI Taxonomy" id="28095"/>
    <lineage>
        <taxon>Bacteria</taxon>
        <taxon>Pseudomonadati</taxon>
        <taxon>Pseudomonadota</taxon>
        <taxon>Betaproteobacteria</taxon>
        <taxon>Burkholderiales</taxon>
        <taxon>Burkholderiaceae</taxon>
        <taxon>Burkholderia</taxon>
    </lineage>
</organism>
<dbReference type="AlphaFoldDB" id="A0A0M2QCW1"/>
<evidence type="ECO:0000313" key="10">
    <source>
        <dbReference type="Proteomes" id="UP000220629"/>
    </source>
</evidence>
<sequence>MNGLLRLAFRLLVNDSAKFTALTIGITFSVLLMIEMTSLFAGILNKASASVINIGAKVWVMDPAVQTIASSIGMPDYVLAAVRSVDGVKYAVPLYSGAALVRLRSGAYQPVSVIGLDDTSLLGSPTMSSGRIEDIYAENGFIAIDDTEFRKLGNPTIGTDFELNDHRGVIVGIAKVAASGLFGTPTLYTTYARAIQYIPSPRFTISYILVEPKRAADIPRIQAAVRSLGYLAYTREEFIAQIARFYKYQTGLGTNILLMTVISFIIGLSISGQTFYAFILENLDKFGALKAIGAKNRDLVTMILFQSAFTALTGYGIGVGLCVLLISLAKLQIPGYAALLTYGNLLLAAGMVVVIAATSSYLGVRRVLRIEPFDIFRN</sequence>
<keyword evidence="5" id="KW-1133">Transmembrane helix</keyword>
<dbReference type="InterPro" id="IPR051125">
    <property type="entry name" value="ABC-4/HrtB_transporter"/>
</dbReference>
<evidence type="ECO:0000256" key="5">
    <source>
        <dbReference type="ARBA" id="ARBA00022989"/>
    </source>
</evidence>
<dbReference type="Pfam" id="PF12704">
    <property type="entry name" value="MacB_PCD"/>
    <property type="match status" value="1"/>
</dbReference>
<accession>A0A0M2QCW1</accession>
<dbReference type="Proteomes" id="UP000220629">
    <property type="component" value="Unassembled WGS sequence"/>
</dbReference>
<evidence type="ECO:0000259" key="7">
    <source>
        <dbReference type="Pfam" id="PF02687"/>
    </source>
</evidence>
<name>A0A0M2QCW1_BURGA</name>
<keyword evidence="3" id="KW-1003">Cell membrane</keyword>
<dbReference type="InterPro" id="IPR025857">
    <property type="entry name" value="MacB_PCD"/>
</dbReference>
<proteinExistence type="predicted"/>
<dbReference type="PANTHER" id="PTHR43738:SF1">
    <property type="entry name" value="HEMIN TRANSPORT SYSTEM PERMEASE PROTEIN HRTB-RELATED"/>
    <property type="match status" value="1"/>
</dbReference>
<evidence type="ECO:0000259" key="8">
    <source>
        <dbReference type="Pfam" id="PF12704"/>
    </source>
</evidence>
<dbReference type="InterPro" id="IPR003838">
    <property type="entry name" value="ABC3_permease_C"/>
</dbReference>
<reference evidence="10" key="1">
    <citation type="submission" date="2017-09" db="EMBL/GenBank/DDBJ databases">
        <title>FDA dAtabase for Regulatory Grade micrObial Sequences (FDA-ARGOS): Supporting development and validation of Infectious Disease Dx tests.</title>
        <authorList>
            <person name="Minogue T."/>
            <person name="Wolcott M."/>
            <person name="Wasieloski L."/>
            <person name="Aguilar W."/>
            <person name="Moore D."/>
            <person name="Tallon L."/>
            <person name="Sadzewicz L."/>
            <person name="Ott S."/>
            <person name="Zhao X."/>
            <person name="Nagaraj S."/>
            <person name="Vavikolanu K."/>
            <person name="Aluvathingal J."/>
            <person name="Nadendla S."/>
            <person name="Sichtig H."/>
        </authorList>
    </citation>
    <scope>NUCLEOTIDE SEQUENCE [LARGE SCALE GENOMIC DNA]</scope>
    <source>
        <strain evidence="10">FDAARGOS_390</strain>
    </source>
</reference>
<evidence type="ECO:0000313" key="9">
    <source>
        <dbReference type="EMBL" id="PEH38383.1"/>
    </source>
</evidence>
<dbReference type="RefSeq" id="WP_046579155.1">
    <property type="nucleotide sequence ID" value="NZ_CADEPX010000014.1"/>
</dbReference>
<keyword evidence="2" id="KW-0813">Transport</keyword>